<organism evidence="3 4">
    <name type="scientific">Phytohabitans rumicis</name>
    <dbReference type="NCBI Taxonomy" id="1076125"/>
    <lineage>
        <taxon>Bacteria</taxon>
        <taxon>Bacillati</taxon>
        <taxon>Actinomycetota</taxon>
        <taxon>Actinomycetes</taxon>
        <taxon>Micromonosporales</taxon>
        <taxon>Micromonosporaceae</taxon>
    </lineage>
</organism>
<keyword evidence="4" id="KW-1185">Reference proteome</keyword>
<keyword evidence="2" id="KW-0472">Membrane</keyword>
<name>A0A6V8L4H6_9ACTN</name>
<dbReference type="Proteomes" id="UP000482960">
    <property type="component" value="Unassembled WGS sequence"/>
</dbReference>
<feature type="transmembrane region" description="Helical" evidence="2">
    <location>
        <begin position="99"/>
        <end position="125"/>
    </location>
</feature>
<accession>A0A6V8L4H6</accession>
<reference evidence="3 4" key="1">
    <citation type="submission" date="2020-03" db="EMBL/GenBank/DDBJ databases">
        <title>Whole genome shotgun sequence of Phytohabitans rumicis NBRC 108638.</title>
        <authorList>
            <person name="Komaki H."/>
            <person name="Tamura T."/>
        </authorList>
    </citation>
    <scope>NUCLEOTIDE SEQUENCE [LARGE SCALE GENOMIC DNA]</scope>
    <source>
        <strain evidence="3 4">NBRC 108638</strain>
    </source>
</reference>
<sequence length="244" mass="25607">MIEPKQRPATVTVAFWLQLGAAAALMVIVALIVVDSIYYAGLIDRAAELTNAEPAEVSSERASNVAGAAVGCAVAVVLAVWSVATAVPFGRGSNVGRVLACVGAGLQLLCCVGSTGAGSLMFLFVASLPEDPALAEDEVWPADSAFYEKLYELDESGTMAWLAPVVPLAAVTVFLLSIAVGVLLLVPPSNRYFRTEPVPPAYVPYPYGYAVPVYYAYPPPQYGAPPAPPKREVDHPSPDVDPPC</sequence>
<evidence type="ECO:0000256" key="1">
    <source>
        <dbReference type="SAM" id="MobiDB-lite"/>
    </source>
</evidence>
<dbReference type="AlphaFoldDB" id="A0A6V8L4H6"/>
<dbReference type="RefSeq" id="WP_173077789.1">
    <property type="nucleotide sequence ID" value="NZ_BAABJB010000003.1"/>
</dbReference>
<dbReference type="EMBL" id="BLPG01000001">
    <property type="protein sequence ID" value="GFJ90450.1"/>
    <property type="molecule type" value="Genomic_DNA"/>
</dbReference>
<feature type="transmembrane region" description="Helical" evidence="2">
    <location>
        <begin position="161"/>
        <end position="186"/>
    </location>
</feature>
<evidence type="ECO:0000313" key="4">
    <source>
        <dbReference type="Proteomes" id="UP000482960"/>
    </source>
</evidence>
<comment type="caution">
    <text evidence="3">The sequence shown here is derived from an EMBL/GenBank/DDBJ whole genome shotgun (WGS) entry which is preliminary data.</text>
</comment>
<evidence type="ECO:0000313" key="3">
    <source>
        <dbReference type="EMBL" id="GFJ90450.1"/>
    </source>
</evidence>
<feature type="transmembrane region" description="Helical" evidence="2">
    <location>
        <begin position="12"/>
        <end position="34"/>
    </location>
</feature>
<evidence type="ECO:0000256" key="2">
    <source>
        <dbReference type="SAM" id="Phobius"/>
    </source>
</evidence>
<feature type="transmembrane region" description="Helical" evidence="2">
    <location>
        <begin position="65"/>
        <end position="87"/>
    </location>
</feature>
<reference evidence="3 4" key="2">
    <citation type="submission" date="2020-03" db="EMBL/GenBank/DDBJ databases">
        <authorList>
            <person name="Ichikawa N."/>
            <person name="Kimura A."/>
            <person name="Kitahashi Y."/>
            <person name="Uohara A."/>
        </authorList>
    </citation>
    <scope>NUCLEOTIDE SEQUENCE [LARGE SCALE GENOMIC DNA]</scope>
    <source>
        <strain evidence="3 4">NBRC 108638</strain>
    </source>
</reference>
<protein>
    <submittedName>
        <fullName evidence="3">Uncharacterized protein</fullName>
    </submittedName>
</protein>
<feature type="region of interest" description="Disordered" evidence="1">
    <location>
        <begin position="225"/>
        <end position="244"/>
    </location>
</feature>
<keyword evidence="2" id="KW-1133">Transmembrane helix</keyword>
<proteinExistence type="predicted"/>
<gene>
    <name evidence="3" type="ORF">Prum_040920</name>
</gene>
<keyword evidence="2" id="KW-0812">Transmembrane</keyword>
<feature type="compositionally biased region" description="Basic and acidic residues" evidence="1">
    <location>
        <begin position="229"/>
        <end position="238"/>
    </location>
</feature>